<feature type="region of interest" description="Disordered" evidence="1">
    <location>
        <begin position="271"/>
        <end position="345"/>
    </location>
</feature>
<proteinExistence type="predicted"/>
<evidence type="ECO:0000256" key="1">
    <source>
        <dbReference type="SAM" id="MobiDB-lite"/>
    </source>
</evidence>
<dbReference type="EMBL" id="CDMY01000336">
    <property type="protein sequence ID" value="CEM03193.1"/>
    <property type="molecule type" value="Genomic_DNA"/>
</dbReference>
<feature type="region of interest" description="Disordered" evidence="1">
    <location>
        <begin position="394"/>
        <end position="416"/>
    </location>
</feature>
<feature type="compositionally biased region" description="Basic and acidic residues" evidence="1">
    <location>
        <begin position="550"/>
        <end position="563"/>
    </location>
</feature>
<gene>
    <name evidence="2" type="ORF">Vbra_21041</name>
</gene>
<feature type="compositionally biased region" description="Gly residues" evidence="1">
    <location>
        <begin position="684"/>
        <end position="693"/>
    </location>
</feature>
<organism evidence="2 3">
    <name type="scientific">Vitrella brassicaformis (strain CCMP3155)</name>
    <dbReference type="NCBI Taxonomy" id="1169540"/>
    <lineage>
        <taxon>Eukaryota</taxon>
        <taxon>Sar</taxon>
        <taxon>Alveolata</taxon>
        <taxon>Colpodellida</taxon>
        <taxon>Vitrellaceae</taxon>
        <taxon>Vitrella</taxon>
    </lineage>
</organism>
<dbReference type="VEuPathDB" id="CryptoDB:Vbra_21041"/>
<evidence type="ECO:0000313" key="3">
    <source>
        <dbReference type="Proteomes" id="UP000041254"/>
    </source>
</evidence>
<dbReference type="InParanoid" id="A0A0G4EWR4"/>
<dbReference type="AlphaFoldDB" id="A0A0G4EWR4"/>
<feature type="compositionally biased region" description="Polar residues" evidence="1">
    <location>
        <begin position="649"/>
        <end position="675"/>
    </location>
</feature>
<protein>
    <submittedName>
        <fullName evidence="2">Uncharacterized protein</fullName>
    </submittedName>
</protein>
<name>A0A0G4EWR4_VITBC</name>
<keyword evidence="3" id="KW-1185">Reference proteome</keyword>
<dbReference type="Proteomes" id="UP000041254">
    <property type="component" value="Unassembled WGS sequence"/>
</dbReference>
<feature type="region of interest" description="Disordered" evidence="1">
    <location>
        <begin position="649"/>
        <end position="693"/>
    </location>
</feature>
<reference evidence="2 3" key="1">
    <citation type="submission" date="2014-11" db="EMBL/GenBank/DDBJ databases">
        <authorList>
            <person name="Zhu J."/>
            <person name="Qi W."/>
            <person name="Song R."/>
        </authorList>
    </citation>
    <scope>NUCLEOTIDE SEQUENCE [LARGE SCALE GENOMIC DNA]</scope>
</reference>
<sequence>MGTESVCFSEVDVDDFIGKPQSGRGKRPMEIFELVAEDRLNEDDVQGLIEQTASGGKRSACVVLSSGDWFHVNSTLETQKSHPLFATLTASLFFDAISDEDDGTIRLPDGLRKLRLLVSPQSFADPPAMPARGSPLYQELLRLCFRFYGAEKGPVASPSTCASGGQGGGGRATPLVLEKVRLLNRVNIVFHRLQALGVTSRNDFYNLAEYLLKRHEEESSFDLDGFAEIVADVMPDLLTAFGLFTCIAGQMKCLDAISSLKTSCHIQPKPEPIVSDMSTAPPATEADNQFSNSDLGDYQSPSPPNHIDNDPPFSNPQDTFGAPDNSRNDHTSFNTSCIPPPGSPHLSPPLFDLNASCSHNEEACDWGNGGGMWGSQTQEGLLRRDKRHYSLPWGSQIGVKRPHDGGSMIDDDGPPTKATKLQSIMEDQEVAFGPPGYGHGDTTQPPSLDSPPFGYTGRGGGHGEGAVNLETDSGRNKGPTQPIRSSRRRHTIRGGQGLSSLGSGRSSECPSSSQPPDCPSSFLPHLATHTDGNGNGGNSDGDASTPTEGAGERERRGEGKGGEDDRDGDCLCATCVRWRRAVKSEALEVVEPLKEQLEQRNSTIGLLKKEVSELQSAVSRLQNLTQLLRLWTHPAFASKADMLIASAQPEDTNTPSAATNTKTSSQRADSQNTVPFATQSAQSGGAGAGAGGAGSAFGGAGGAQGFGGMANRYMGPAGNPFMRGTAAGMSQSQMGIGLAANPSGSMGQLSSLLSNTVPLTSYSGPHNLGTLGAYGALSGLCGGLGLPALPPKPSPMMGLGLTPATLMQAGINVGDAAASAAAAPQAYSRSNKRFNTLPAKWGGVAGMAAPTTANGVAKGSLLDIQAGLTNARQMTSTNAAACDGHG</sequence>
<feature type="compositionally biased region" description="Low complexity" evidence="1">
    <location>
        <begin position="498"/>
        <end position="521"/>
    </location>
</feature>
<feature type="region of interest" description="Disordered" evidence="1">
    <location>
        <begin position="430"/>
        <end position="566"/>
    </location>
</feature>
<accession>A0A0G4EWR4</accession>
<evidence type="ECO:0000313" key="2">
    <source>
        <dbReference type="EMBL" id="CEM03193.1"/>
    </source>
</evidence>